<dbReference type="RefSeq" id="WP_007406428.1">
    <property type="nucleotide sequence ID" value="NZ_JFYZ01000014.1"/>
</dbReference>
<dbReference type="EMBL" id="JFYZ01000014">
    <property type="protein sequence ID" value="EZP80953.1"/>
    <property type="molecule type" value="Genomic_DNA"/>
</dbReference>
<dbReference type="eggNOG" id="ENOG5031BB9">
    <property type="taxonomic scope" value="Bacteria"/>
</dbReference>
<feature type="signal peptide" evidence="1">
    <location>
        <begin position="1"/>
        <end position="23"/>
    </location>
</feature>
<dbReference type="Proteomes" id="UP000024329">
    <property type="component" value="Unassembled WGS sequence"/>
</dbReference>
<evidence type="ECO:0000313" key="2">
    <source>
        <dbReference type="EMBL" id="EZP80953.1"/>
    </source>
</evidence>
<name>A0A031JVY3_9SPHN</name>
<evidence type="ECO:0000256" key="1">
    <source>
        <dbReference type="SAM" id="SignalP"/>
    </source>
</evidence>
<comment type="caution">
    <text evidence="2">The sequence shown here is derived from an EMBL/GenBank/DDBJ whole genome shotgun (WGS) entry which is preliminary data.</text>
</comment>
<accession>A0A031JVY3</accession>
<dbReference type="GeneID" id="29272203"/>
<dbReference type="AlphaFoldDB" id="A0A031JVY3"/>
<organism evidence="2 3">
    <name type="scientific">Novosphingobium resinovorum</name>
    <dbReference type="NCBI Taxonomy" id="158500"/>
    <lineage>
        <taxon>Bacteria</taxon>
        <taxon>Pseudomonadati</taxon>
        <taxon>Pseudomonadota</taxon>
        <taxon>Alphaproteobacteria</taxon>
        <taxon>Sphingomonadales</taxon>
        <taxon>Sphingomonadaceae</taxon>
        <taxon>Novosphingobium</taxon>
    </lineage>
</organism>
<reference evidence="2 3" key="1">
    <citation type="submission" date="2014-03" db="EMBL/GenBank/DDBJ databases">
        <title>Whole genome sequence of Novosphingobium resinovorum KF1.</title>
        <authorList>
            <person name="Gan H.M."/>
            <person name="Gan H.Y."/>
            <person name="Chew T.H."/>
            <person name="Savka M.A."/>
        </authorList>
    </citation>
    <scope>NUCLEOTIDE SEQUENCE [LARGE SCALE GENOMIC DNA]</scope>
    <source>
        <strain evidence="2 3">KF1</strain>
    </source>
</reference>
<proteinExistence type="predicted"/>
<evidence type="ECO:0000313" key="3">
    <source>
        <dbReference type="Proteomes" id="UP000024329"/>
    </source>
</evidence>
<dbReference type="PATRIC" id="fig|158500.4.peg.3079"/>
<protein>
    <submittedName>
        <fullName evidence="2">Uncharacterized protein</fullName>
    </submittedName>
</protein>
<sequence>MKRLLALLLVIGALSGLFGAQMAAAHSVPQAAGAPLAKGMDADCMAMMAKQQPAPSEKPCKGLTLDCIAAMGCVIPLVAADLAGGVAPARLYDAPSFWTTDTILTGKAVAPEPDPPTSLA</sequence>
<feature type="chain" id="PRO_5001551908" evidence="1">
    <location>
        <begin position="24"/>
        <end position="120"/>
    </location>
</feature>
<keyword evidence="1" id="KW-0732">Signal</keyword>
<gene>
    <name evidence="2" type="ORF">BV97_03007</name>
</gene>